<dbReference type="InterPro" id="IPR022893">
    <property type="entry name" value="Shikimate_DH_fam"/>
</dbReference>
<evidence type="ECO:0000313" key="5">
    <source>
        <dbReference type="EMBL" id="GAA5166448.1"/>
    </source>
</evidence>
<evidence type="ECO:0000313" key="6">
    <source>
        <dbReference type="Proteomes" id="UP001428817"/>
    </source>
</evidence>
<feature type="domain" description="SDH C-terminal" evidence="4">
    <location>
        <begin position="232"/>
        <end position="261"/>
    </location>
</feature>
<keyword evidence="2" id="KW-0028">Amino-acid biosynthesis</keyword>
<name>A0ABP9QS08_9PSEU</name>
<sequence>MLGSPVAHSLSPVLHRAAYRALGLSGWRYDAIECDEAALPGLVDGLGPEWVGLSVTMPGKRAALARADERTERAVAVDAANTLVRLPDGRWQADCTDIDGVTGALISAGWAGPRSGAALVLGAGATASAVVAGLAELELRNVQVMVRKPARAAGLVAVAKRFGLEVEVVAWDPALPGVGGVDLVVSTVPGGAADPCAPAAARAPFVLDVVYHPWPTPMAKAVESVGGRLATGLDMLLHQAFGQVEQFTGRPAPREVMASALAGVR</sequence>
<dbReference type="Gene3D" id="3.40.50.720">
    <property type="entry name" value="NAD(P)-binding Rossmann-like Domain"/>
    <property type="match status" value="1"/>
</dbReference>
<protein>
    <submittedName>
        <fullName evidence="5">Shikimate dehydrogenase</fullName>
    </submittedName>
</protein>
<dbReference type="InterPro" id="IPR041121">
    <property type="entry name" value="SDH_C"/>
</dbReference>
<evidence type="ECO:0000256" key="1">
    <source>
        <dbReference type="ARBA" id="ARBA00004871"/>
    </source>
</evidence>
<keyword evidence="2" id="KW-0057">Aromatic amino acid biosynthesis</keyword>
<gene>
    <name evidence="5" type="ORF">GCM10023321_57580</name>
</gene>
<dbReference type="InterPro" id="IPR036291">
    <property type="entry name" value="NAD(P)-bd_dom_sf"/>
</dbReference>
<dbReference type="EMBL" id="BAABJP010000036">
    <property type="protein sequence ID" value="GAA5166448.1"/>
    <property type="molecule type" value="Genomic_DNA"/>
</dbReference>
<evidence type="ECO:0000259" key="4">
    <source>
        <dbReference type="Pfam" id="PF18317"/>
    </source>
</evidence>
<dbReference type="InterPro" id="IPR013708">
    <property type="entry name" value="Shikimate_DH-bd_N"/>
</dbReference>
<dbReference type="SUPFAM" id="SSF51735">
    <property type="entry name" value="NAD(P)-binding Rossmann-fold domains"/>
    <property type="match status" value="1"/>
</dbReference>
<dbReference type="Pfam" id="PF18317">
    <property type="entry name" value="SDH_C"/>
    <property type="match status" value="1"/>
</dbReference>
<keyword evidence="6" id="KW-1185">Reference proteome</keyword>
<dbReference type="InterPro" id="IPR010110">
    <property type="entry name" value="Shikimate_DH_AroM-type"/>
</dbReference>
<comment type="pathway">
    <text evidence="1">Metabolic intermediate biosynthesis; chorismate biosynthesis; chorismate from D-erythrose 4-phosphate and phosphoenolpyruvate: step 4/7.</text>
</comment>
<dbReference type="Proteomes" id="UP001428817">
    <property type="component" value="Unassembled WGS sequence"/>
</dbReference>
<accession>A0ABP9QS08</accession>
<proteinExistence type="predicted"/>
<comment type="caution">
    <text evidence="5">The sequence shown here is derived from an EMBL/GenBank/DDBJ whole genome shotgun (WGS) entry which is preliminary data.</text>
</comment>
<dbReference type="NCBIfam" id="TIGR01809">
    <property type="entry name" value="Shik-DH-AROM"/>
    <property type="match status" value="1"/>
</dbReference>
<dbReference type="SUPFAM" id="SSF53223">
    <property type="entry name" value="Aminoacid dehydrogenase-like, N-terminal domain"/>
    <property type="match status" value="1"/>
</dbReference>
<dbReference type="Pfam" id="PF08501">
    <property type="entry name" value="Shikimate_dh_N"/>
    <property type="match status" value="1"/>
</dbReference>
<reference evidence="6" key="1">
    <citation type="journal article" date="2019" name="Int. J. Syst. Evol. Microbiol.">
        <title>The Global Catalogue of Microorganisms (GCM) 10K type strain sequencing project: providing services to taxonomists for standard genome sequencing and annotation.</title>
        <authorList>
            <consortium name="The Broad Institute Genomics Platform"/>
            <consortium name="The Broad Institute Genome Sequencing Center for Infectious Disease"/>
            <person name="Wu L."/>
            <person name="Ma J."/>
        </authorList>
    </citation>
    <scope>NUCLEOTIDE SEQUENCE [LARGE SCALE GENOMIC DNA]</scope>
    <source>
        <strain evidence="6">JCM 18303</strain>
    </source>
</reference>
<dbReference type="PANTHER" id="PTHR21089:SF1">
    <property type="entry name" value="BIFUNCTIONAL 3-DEHYDROQUINATE DEHYDRATASE_SHIKIMATE DEHYDROGENASE, CHLOROPLASTIC"/>
    <property type="match status" value="1"/>
</dbReference>
<dbReference type="PANTHER" id="PTHR21089">
    <property type="entry name" value="SHIKIMATE DEHYDROGENASE"/>
    <property type="match status" value="1"/>
</dbReference>
<organism evidence="5 6">
    <name type="scientific">Pseudonocardia eucalypti</name>
    <dbReference type="NCBI Taxonomy" id="648755"/>
    <lineage>
        <taxon>Bacteria</taxon>
        <taxon>Bacillati</taxon>
        <taxon>Actinomycetota</taxon>
        <taxon>Actinomycetes</taxon>
        <taxon>Pseudonocardiales</taxon>
        <taxon>Pseudonocardiaceae</taxon>
        <taxon>Pseudonocardia</taxon>
    </lineage>
</organism>
<evidence type="ECO:0000259" key="3">
    <source>
        <dbReference type="Pfam" id="PF08501"/>
    </source>
</evidence>
<evidence type="ECO:0000256" key="2">
    <source>
        <dbReference type="ARBA" id="ARBA00023141"/>
    </source>
</evidence>
<dbReference type="NCBIfam" id="NF001311">
    <property type="entry name" value="PRK00258.1-3"/>
    <property type="match status" value="1"/>
</dbReference>
<feature type="domain" description="Shikimate dehydrogenase substrate binding N-terminal" evidence="3">
    <location>
        <begin position="2"/>
        <end position="83"/>
    </location>
</feature>
<dbReference type="CDD" id="cd01065">
    <property type="entry name" value="NAD_bind_Shikimate_DH"/>
    <property type="match status" value="1"/>
</dbReference>
<dbReference type="InterPro" id="IPR046346">
    <property type="entry name" value="Aminoacid_DH-like_N_sf"/>
</dbReference>
<dbReference type="Gene3D" id="3.40.50.10860">
    <property type="entry name" value="Leucine Dehydrogenase, chain A, domain 1"/>
    <property type="match status" value="1"/>
</dbReference>